<evidence type="ECO:0000313" key="2">
    <source>
        <dbReference type="Proteomes" id="UP000479710"/>
    </source>
</evidence>
<sequence length="90" mass="9953">MPLNSLFPSIFLLSDTEGRGWRQARRGRSQGVELHVATGKGGFRAPASTTSLVPPLNYCAIQHHPTSHADKLLHTYYWQSGVLTQPPVRS</sequence>
<organism evidence="1 2">
    <name type="scientific">Oryza meyeriana var. granulata</name>
    <dbReference type="NCBI Taxonomy" id="110450"/>
    <lineage>
        <taxon>Eukaryota</taxon>
        <taxon>Viridiplantae</taxon>
        <taxon>Streptophyta</taxon>
        <taxon>Embryophyta</taxon>
        <taxon>Tracheophyta</taxon>
        <taxon>Spermatophyta</taxon>
        <taxon>Magnoliopsida</taxon>
        <taxon>Liliopsida</taxon>
        <taxon>Poales</taxon>
        <taxon>Poaceae</taxon>
        <taxon>BOP clade</taxon>
        <taxon>Oryzoideae</taxon>
        <taxon>Oryzeae</taxon>
        <taxon>Oryzinae</taxon>
        <taxon>Oryza</taxon>
        <taxon>Oryza meyeriana</taxon>
    </lineage>
</organism>
<name>A0A6G1DR15_9ORYZ</name>
<proteinExistence type="predicted"/>
<dbReference type="OrthoDB" id="702599at2759"/>
<protein>
    <submittedName>
        <fullName evidence="1">Uncharacterized protein</fullName>
    </submittedName>
</protein>
<dbReference type="AlphaFoldDB" id="A0A6G1DR15"/>
<accession>A0A6G1DR15</accession>
<gene>
    <name evidence="1" type="ORF">E2562_032927</name>
</gene>
<dbReference type="EMBL" id="SPHZ02000006">
    <property type="protein sequence ID" value="KAF0914947.1"/>
    <property type="molecule type" value="Genomic_DNA"/>
</dbReference>
<dbReference type="Proteomes" id="UP000479710">
    <property type="component" value="Unassembled WGS sequence"/>
</dbReference>
<keyword evidence="2" id="KW-1185">Reference proteome</keyword>
<evidence type="ECO:0000313" key="1">
    <source>
        <dbReference type="EMBL" id="KAF0914947.1"/>
    </source>
</evidence>
<comment type="caution">
    <text evidence="1">The sequence shown here is derived from an EMBL/GenBank/DDBJ whole genome shotgun (WGS) entry which is preliminary data.</text>
</comment>
<reference evidence="1 2" key="1">
    <citation type="submission" date="2019-11" db="EMBL/GenBank/DDBJ databases">
        <title>Whole genome sequence of Oryza granulata.</title>
        <authorList>
            <person name="Li W."/>
        </authorList>
    </citation>
    <scope>NUCLEOTIDE SEQUENCE [LARGE SCALE GENOMIC DNA]</scope>
    <source>
        <strain evidence="2">cv. Menghai</strain>
        <tissue evidence="1">Leaf</tissue>
    </source>
</reference>